<keyword evidence="3" id="KW-1185">Reference proteome</keyword>
<dbReference type="Proteomes" id="UP001185899">
    <property type="component" value="Unassembled WGS sequence"/>
</dbReference>
<dbReference type="InterPro" id="IPR018958">
    <property type="entry name" value="Knr4/Smi1-like_dom"/>
</dbReference>
<evidence type="ECO:0000313" key="2">
    <source>
        <dbReference type="EMBL" id="MDV6232829.1"/>
    </source>
</evidence>
<feature type="domain" description="Knr4/Smi1-like" evidence="1">
    <location>
        <begin position="47"/>
        <end position="173"/>
    </location>
</feature>
<protein>
    <submittedName>
        <fullName evidence="2">SMI1/KNR4 family protein</fullName>
    </submittedName>
</protein>
<dbReference type="EMBL" id="JAWLKE010000007">
    <property type="protein sequence ID" value="MDV6232829.1"/>
    <property type="molecule type" value="Genomic_DNA"/>
</dbReference>
<accession>A0ABU4B2U9</accession>
<name>A0ABU4B2U9_9NOCA</name>
<organism evidence="2 3">
    <name type="scientific">Rhodococcus cercidiphylli</name>
    <dbReference type="NCBI Taxonomy" id="489916"/>
    <lineage>
        <taxon>Bacteria</taxon>
        <taxon>Bacillati</taxon>
        <taxon>Actinomycetota</taxon>
        <taxon>Actinomycetes</taxon>
        <taxon>Mycobacteriales</taxon>
        <taxon>Nocardiaceae</taxon>
        <taxon>Rhodococcus</taxon>
    </lineage>
</organism>
<evidence type="ECO:0000259" key="1">
    <source>
        <dbReference type="Pfam" id="PF09346"/>
    </source>
</evidence>
<sequence length="320" mass="35780">MNLSEVWTAYMAMLRERAPVTAASIRPPRTLDEREAAERETTPWTSELREFYGLHDGQHETYGEDYVPVGSVLPDFTLCSLDRAVDRHRFSLENLHPIDDLGEDWPAEVLAQEAGETAEMFVPAYVPIAEDGSGSTLYVDTRPGARQGCIRSFSYDSADQGAPWFNSLTEYIAAVHRSVETGSAIYDDVTPTFVEGVLHWRDPALSEGSMAYAATLPVVRVPFPLIDFRPSQLSDDDDLIDLDHVRRTVIETARRLHPQAMVEDARAVYRQVPRVRGANMNWWVSMDGSEVVYTAIVTGEDHDVVVLELPSGGCVFEVDE</sequence>
<dbReference type="RefSeq" id="WP_317533483.1">
    <property type="nucleotide sequence ID" value="NZ_JAWLKE010000007.1"/>
</dbReference>
<dbReference type="Pfam" id="PF09346">
    <property type="entry name" value="SMI1_KNR4"/>
    <property type="match status" value="1"/>
</dbReference>
<reference evidence="2 3" key="1">
    <citation type="submission" date="2023-10" db="EMBL/GenBank/DDBJ databases">
        <title>Development of a sustainable strategy for remediation of hydrocarbon-contaminated territories based on the waste exchange concept.</title>
        <authorList>
            <person name="Krivoruchko A."/>
        </authorList>
    </citation>
    <scope>NUCLEOTIDE SEQUENCE [LARGE SCALE GENOMIC DNA]</scope>
    <source>
        <strain evidence="2 3">IEGM 1322</strain>
    </source>
</reference>
<evidence type="ECO:0000313" key="3">
    <source>
        <dbReference type="Proteomes" id="UP001185899"/>
    </source>
</evidence>
<gene>
    <name evidence="2" type="ORF">R3P95_19925</name>
</gene>
<proteinExistence type="predicted"/>
<comment type="caution">
    <text evidence="2">The sequence shown here is derived from an EMBL/GenBank/DDBJ whole genome shotgun (WGS) entry which is preliminary data.</text>
</comment>